<reference evidence="5" key="1">
    <citation type="journal article" date="2015" name="MBio">
        <title>Genome-Resolved Metagenomic Analysis Reveals Roles for Candidate Phyla and Other Microbial Community Members in Biogeochemical Transformations in Oil Reservoirs.</title>
        <authorList>
            <person name="Hu P."/>
            <person name="Tom L."/>
            <person name="Singh A."/>
            <person name="Thomas B.C."/>
            <person name="Baker B.J."/>
            <person name="Piceno Y.M."/>
            <person name="Andersen G.L."/>
            <person name="Banfield J.F."/>
        </authorList>
    </citation>
    <scope>NUCLEOTIDE SEQUENCE [LARGE SCALE GENOMIC DNA]</scope>
</reference>
<dbReference type="InterPro" id="IPR036291">
    <property type="entry name" value="NAD(P)-bd_dom_sf"/>
</dbReference>
<dbReference type="PATRIC" id="fig|1635277.3.peg.775"/>
<dbReference type="InterPro" id="IPR050129">
    <property type="entry name" value="Zn_alcohol_dh"/>
</dbReference>
<evidence type="ECO:0000313" key="5">
    <source>
        <dbReference type="Proteomes" id="UP000053467"/>
    </source>
</evidence>
<feature type="domain" description="Alcohol dehydrogenase-like N-terminal" evidence="3">
    <location>
        <begin position="26"/>
        <end position="125"/>
    </location>
</feature>
<dbReference type="InterPro" id="IPR011032">
    <property type="entry name" value="GroES-like_sf"/>
</dbReference>
<dbReference type="SUPFAM" id="SSF51735">
    <property type="entry name" value="NAD(P)-binding Rossmann-fold domains"/>
    <property type="match status" value="1"/>
</dbReference>
<dbReference type="InterPro" id="IPR013149">
    <property type="entry name" value="ADH-like_C"/>
</dbReference>
<sequence length="420" mass="46366">MKTKAVRIYGKNDLRLEEFDLPPMQDDEILAHVISDSLCLSSYKAAIQGEEHQRVPDNVGENPTIIGHEFCGEIIQVGKKWQQEFHPGEKFAIQPALNYKGTLDAPGYSFAYIGGDATYIIIPNQVMEKNCLLHYKGEAFYGGSLAEPMSCIIGAFHTSYHSSPGEYVHHMGIKEKGDMIIMGGAGPMGLGMIDYALHREQKPGLLVITDVDDQRLERAAKIFSIAEAKKIGINLIYLNPQKLKNIRESLISLTGGKGYNDIFVMAPIREIVELADSLLARDGCLNFFAGPTDAQFSASVNFYNIHYLSTHLIGSSGGNTADMIESLEMMEKNLINPAAMITHIGGLNCVVDTTLNLPKIPGGKKLIYTNIKMDLIALADIWQKAKDDPLMRGLAEILSQTNELWSTEAEKYLLTQAEPI</sequence>
<dbReference type="PANTHER" id="PTHR43401:SF2">
    <property type="entry name" value="L-THREONINE 3-DEHYDROGENASE"/>
    <property type="match status" value="1"/>
</dbReference>
<feature type="domain" description="Alcohol dehydrogenase-like C-terminal" evidence="2">
    <location>
        <begin position="225"/>
        <end position="331"/>
    </location>
</feature>
<dbReference type="Pfam" id="PF08240">
    <property type="entry name" value="ADH_N"/>
    <property type="match status" value="1"/>
</dbReference>
<dbReference type="EMBL" id="LGGX01000042">
    <property type="protein sequence ID" value="KUK85796.1"/>
    <property type="molecule type" value="Genomic_DNA"/>
</dbReference>
<gene>
    <name evidence="4" type="ORF">XE03_1892</name>
</gene>
<dbReference type="AlphaFoldDB" id="A0A117M5P5"/>
<evidence type="ECO:0000259" key="3">
    <source>
        <dbReference type="Pfam" id="PF08240"/>
    </source>
</evidence>
<proteinExistence type="predicted"/>
<comment type="caution">
    <text evidence="4">The sequence shown here is derived from an EMBL/GenBank/DDBJ whole genome shotgun (WGS) entry which is preliminary data.</text>
</comment>
<dbReference type="Pfam" id="PF00107">
    <property type="entry name" value="ADH_zinc_N"/>
    <property type="match status" value="1"/>
</dbReference>
<organism evidence="4 5">
    <name type="scientific">candidate division TA06 bacterium 34_109</name>
    <dbReference type="NCBI Taxonomy" id="1635277"/>
    <lineage>
        <taxon>Bacteria</taxon>
        <taxon>Bacteria division TA06</taxon>
    </lineage>
</organism>
<dbReference type="InterPro" id="IPR013154">
    <property type="entry name" value="ADH-like_N"/>
</dbReference>
<evidence type="ECO:0000313" key="4">
    <source>
        <dbReference type="EMBL" id="KUK85796.1"/>
    </source>
</evidence>
<protein>
    <submittedName>
        <fullName evidence="4">Alcohol dehydrogenase, zinc-binding domain protein</fullName>
    </submittedName>
</protein>
<dbReference type="Gene3D" id="3.90.180.10">
    <property type="entry name" value="Medium-chain alcohol dehydrogenases, catalytic domain"/>
    <property type="match status" value="1"/>
</dbReference>
<dbReference type="Gene3D" id="3.40.50.720">
    <property type="entry name" value="NAD(P)-binding Rossmann-like Domain"/>
    <property type="match status" value="1"/>
</dbReference>
<evidence type="ECO:0000259" key="2">
    <source>
        <dbReference type="Pfam" id="PF00107"/>
    </source>
</evidence>
<dbReference type="SUPFAM" id="SSF50129">
    <property type="entry name" value="GroES-like"/>
    <property type="match status" value="1"/>
</dbReference>
<name>A0A117M5P5_UNCT6</name>
<keyword evidence="1" id="KW-0560">Oxidoreductase</keyword>
<dbReference type="CDD" id="cd08238">
    <property type="entry name" value="sorbose_phosphate_red"/>
    <property type="match status" value="1"/>
</dbReference>
<accession>A0A117M5P5</accession>
<evidence type="ECO:0000256" key="1">
    <source>
        <dbReference type="ARBA" id="ARBA00023002"/>
    </source>
</evidence>
<dbReference type="PANTHER" id="PTHR43401">
    <property type="entry name" value="L-THREONINE 3-DEHYDROGENASE"/>
    <property type="match status" value="1"/>
</dbReference>
<dbReference type="Proteomes" id="UP000053467">
    <property type="component" value="Unassembled WGS sequence"/>
</dbReference>
<dbReference type="GO" id="GO:0016491">
    <property type="term" value="F:oxidoreductase activity"/>
    <property type="evidence" value="ECO:0007669"/>
    <property type="project" value="UniProtKB-KW"/>
</dbReference>